<evidence type="ECO:0000313" key="1">
    <source>
        <dbReference type="EMBL" id="CAD2155179.1"/>
    </source>
</evidence>
<evidence type="ECO:0000313" key="2">
    <source>
        <dbReference type="Proteomes" id="UP000580250"/>
    </source>
</evidence>
<organism evidence="1 2">
    <name type="scientific">Meloidogyne enterolobii</name>
    <name type="common">Root-knot nematode worm</name>
    <name type="synonym">Meloidogyne mayaguensis</name>
    <dbReference type="NCBI Taxonomy" id="390850"/>
    <lineage>
        <taxon>Eukaryota</taxon>
        <taxon>Metazoa</taxon>
        <taxon>Ecdysozoa</taxon>
        <taxon>Nematoda</taxon>
        <taxon>Chromadorea</taxon>
        <taxon>Rhabditida</taxon>
        <taxon>Tylenchina</taxon>
        <taxon>Tylenchomorpha</taxon>
        <taxon>Tylenchoidea</taxon>
        <taxon>Meloidogynidae</taxon>
        <taxon>Meloidogyninae</taxon>
        <taxon>Meloidogyne</taxon>
    </lineage>
</organism>
<proteinExistence type="predicted"/>
<gene>
    <name evidence="1" type="ORF">MENT_LOCUS11781</name>
</gene>
<protein>
    <submittedName>
        <fullName evidence="1">Uncharacterized protein</fullName>
    </submittedName>
</protein>
<sequence>MSINEISSGEMPNFEIHDFVMPHFTMLSGIMPNVELSIFEISSVSKYPILKCSPHFFVDILDFKNFFKIRWP</sequence>
<dbReference type="EMBL" id="CAJEWN010000058">
    <property type="protein sequence ID" value="CAD2155179.1"/>
    <property type="molecule type" value="Genomic_DNA"/>
</dbReference>
<reference evidence="1 2" key="1">
    <citation type="submission" date="2020-08" db="EMBL/GenBank/DDBJ databases">
        <authorList>
            <person name="Koutsovoulos G."/>
            <person name="Danchin GJ E."/>
        </authorList>
    </citation>
    <scope>NUCLEOTIDE SEQUENCE [LARGE SCALE GENOMIC DNA]</scope>
</reference>
<name>A0A6V7UDX7_MELEN</name>
<dbReference type="AlphaFoldDB" id="A0A6V7UDX7"/>
<accession>A0A6V7UDX7</accession>
<dbReference type="Proteomes" id="UP000580250">
    <property type="component" value="Unassembled WGS sequence"/>
</dbReference>
<comment type="caution">
    <text evidence="1">The sequence shown here is derived from an EMBL/GenBank/DDBJ whole genome shotgun (WGS) entry which is preliminary data.</text>
</comment>